<comment type="caution">
    <text evidence="1">The sequence shown here is derived from an EMBL/GenBank/DDBJ whole genome shotgun (WGS) entry which is preliminary data.</text>
</comment>
<accession>A0ACB7RN02</accession>
<reference evidence="1" key="1">
    <citation type="submission" date="2020-05" db="EMBL/GenBank/DDBJ databases">
        <title>Large-scale comparative analyses of tick genomes elucidate their genetic diversity and vector capacities.</title>
        <authorList>
            <person name="Jia N."/>
            <person name="Wang J."/>
            <person name="Shi W."/>
            <person name="Du L."/>
            <person name="Sun Y."/>
            <person name="Zhan W."/>
            <person name="Jiang J."/>
            <person name="Wang Q."/>
            <person name="Zhang B."/>
            <person name="Ji P."/>
            <person name="Sakyi L.B."/>
            <person name="Cui X."/>
            <person name="Yuan T."/>
            <person name="Jiang B."/>
            <person name="Yang W."/>
            <person name="Lam T.T.-Y."/>
            <person name="Chang Q."/>
            <person name="Ding S."/>
            <person name="Wang X."/>
            <person name="Zhu J."/>
            <person name="Ruan X."/>
            <person name="Zhao L."/>
            <person name="Wei J."/>
            <person name="Que T."/>
            <person name="Du C."/>
            <person name="Cheng J."/>
            <person name="Dai P."/>
            <person name="Han X."/>
            <person name="Huang E."/>
            <person name="Gao Y."/>
            <person name="Liu J."/>
            <person name="Shao H."/>
            <person name="Ye R."/>
            <person name="Li L."/>
            <person name="Wei W."/>
            <person name="Wang X."/>
            <person name="Wang C."/>
            <person name="Yang T."/>
            <person name="Huo Q."/>
            <person name="Li W."/>
            <person name="Guo W."/>
            <person name="Chen H."/>
            <person name="Zhou L."/>
            <person name="Ni X."/>
            <person name="Tian J."/>
            <person name="Zhou Y."/>
            <person name="Sheng Y."/>
            <person name="Liu T."/>
            <person name="Pan Y."/>
            <person name="Xia L."/>
            <person name="Li J."/>
            <person name="Zhao F."/>
            <person name="Cao W."/>
        </authorList>
    </citation>
    <scope>NUCLEOTIDE SEQUENCE</scope>
    <source>
        <strain evidence="1">Hyas-2018</strain>
    </source>
</reference>
<name>A0ACB7RN02_HYAAI</name>
<organism evidence="1 2">
    <name type="scientific">Hyalomma asiaticum</name>
    <name type="common">Tick</name>
    <dbReference type="NCBI Taxonomy" id="266040"/>
    <lineage>
        <taxon>Eukaryota</taxon>
        <taxon>Metazoa</taxon>
        <taxon>Ecdysozoa</taxon>
        <taxon>Arthropoda</taxon>
        <taxon>Chelicerata</taxon>
        <taxon>Arachnida</taxon>
        <taxon>Acari</taxon>
        <taxon>Parasitiformes</taxon>
        <taxon>Ixodida</taxon>
        <taxon>Ixodoidea</taxon>
        <taxon>Ixodidae</taxon>
        <taxon>Hyalomminae</taxon>
        <taxon>Hyalomma</taxon>
    </lineage>
</organism>
<evidence type="ECO:0000313" key="2">
    <source>
        <dbReference type="Proteomes" id="UP000821845"/>
    </source>
</evidence>
<keyword evidence="2" id="KW-1185">Reference proteome</keyword>
<sequence length="326" mass="35677">MDDTSSSMPAVFLNDQSPRRDHSRNANTPPPPRVVCGELPPAESVPNAPVPVFCFRTHLPHGHPGWPPPAYTDDLRRFWSPRTLPGYCTPGMTTNRDGNDRFGHGGEPATRAPEPTHNHQPVIVMDTRNAPHPDADVKPLQYYMVGVLFAGLFAAAALVGVDSPGGHLSWHDTVHPEQDSPRSACDPRLTYGMDILGEGKNAGVILSGPEGHHSTGVQASAANGPFRKSYSSAATTTVVNDKDDARNAEPVDSTAPKRRLRQDCSPHCYAFCTRPWAIAFHYDPKEMACVSSTVIVTQLCNPGTNRICTWERRRVDYLQPDLITDM</sequence>
<evidence type="ECO:0000313" key="1">
    <source>
        <dbReference type="EMBL" id="KAH6924347.1"/>
    </source>
</evidence>
<dbReference type="EMBL" id="CM023488">
    <property type="protein sequence ID" value="KAH6924347.1"/>
    <property type="molecule type" value="Genomic_DNA"/>
</dbReference>
<dbReference type="Proteomes" id="UP000821845">
    <property type="component" value="Chromosome 8"/>
</dbReference>
<protein>
    <submittedName>
        <fullName evidence="1">Uncharacterized protein</fullName>
    </submittedName>
</protein>
<proteinExistence type="predicted"/>
<gene>
    <name evidence="1" type="ORF">HPB50_015985</name>
</gene>